<protein>
    <submittedName>
        <fullName evidence="1">Uncharacterized protein</fullName>
    </submittedName>
</protein>
<reference evidence="1" key="1">
    <citation type="submission" date="2022-07" db="EMBL/GenBank/DDBJ databases">
        <title>The genome of Lyophyllum shimeji provides insight into the initial evolution of ectomycorrhizal fungal genome.</title>
        <authorList>
            <person name="Kobayashi Y."/>
            <person name="Shibata T."/>
            <person name="Hirakawa H."/>
            <person name="Shigenobu S."/>
            <person name="Nishiyama T."/>
            <person name="Yamada A."/>
            <person name="Hasebe M."/>
            <person name="Kawaguchi M."/>
        </authorList>
    </citation>
    <scope>NUCLEOTIDE SEQUENCE</scope>
    <source>
        <strain evidence="1">AT787</strain>
    </source>
</reference>
<accession>A0A9P3UJD0</accession>
<dbReference type="Proteomes" id="UP001063166">
    <property type="component" value="Unassembled WGS sequence"/>
</dbReference>
<sequence>MDNFRSWISSSVNSATVVCWDITTSMNLVAATAPARAALDHCPCVDTISGWASIRPALPLDLVKVRLLGDRGTAVLRDLVISGARAIKINRAYLAPSCFDDEVLSDDGSNAISQFPSRTSTWSMATYLHQL</sequence>
<evidence type="ECO:0000313" key="1">
    <source>
        <dbReference type="EMBL" id="GLB33190.1"/>
    </source>
</evidence>
<keyword evidence="2" id="KW-1185">Reference proteome</keyword>
<proteinExistence type="predicted"/>
<organism evidence="1 2">
    <name type="scientific">Lyophyllum shimeji</name>
    <name type="common">Hon-shimeji</name>
    <name type="synonym">Tricholoma shimeji</name>
    <dbReference type="NCBI Taxonomy" id="47721"/>
    <lineage>
        <taxon>Eukaryota</taxon>
        <taxon>Fungi</taxon>
        <taxon>Dikarya</taxon>
        <taxon>Basidiomycota</taxon>
        <taxon>Agaricomycotina</taxon>
        <taxon>Agaricomycetes</taxon>
        <taxon>Agaricomycetidae</taxon>
        <taxon>Agaricales</taxon>
        <taxon>Tricholomatineae</taxon>
        <taxon>Lyophyllaceae</taxon>
        <taxon>Lyophyllum</taxon>
    </lineage>
</organism>
<comment type="caution">
    <text evidence="1">The sequence shown here is derived from an EMBL/GenBank/DDBJ whole genome shotgun (WGS) entry which is preliminary data.</text>
</comment>
<dbReference type="AlphaFoldDB" id="A0A9P3UJD0"/>
<gene>
    <name evidence="1" type="ORF">LshimejAT787_0100750</name>
</gene>
<evidence type="ECO:0000313" key="2">
    <source>
        <dbReference type="Proteomes" id="UP001063166"/>
    </source>
</evidence>
<dbReference type="EMBL" id="BRPK01000001">
    <property type="protein sequence ID" value="GLB33190.1"/>
    <property type="molecule type" value="Genomic_DNA"/>
</dbReference>
<name>A0A9P3UJD0_LYOSH</name>